<dbReference type="EMBL" id="KE345590">
    <property type="protein sequence ID" value="EXC07787.1"/>
    <property type="molecule type" value="Genomic_DNA"/>
</dbReference>
<keyword evidence="3" id="KW-0936">Ethylene signaling pathway</keyword>
<evidence type="ECO:0000256" key="3">
    <source>
        <dbReference type="ARBA" id="ARBA00022745"/>
    </source>
</evidence>
<name>W9RT48_9ROSA</name>
<dbReference type="InterPro" id="IPR006957">
    <property type="entry name" value="EIN3"/>
</dbReference>
<reference evidence="9" key="1">
    <citation type="submission" date="2013-01" db="EMBL/GenBank/DDBJ databases">
        <title>Draft Genome Sequence of a Mulberry Tree, Morus notabilis C.K. Schneid.</title>
        <authorList>
            <person name="He N."/>
            <person name="Zhao S."/>
        </authorList>
    </citation>
    <scope>NUCLEOTIDE SEQUENCE</scope>
</reference>
<protein>
    <submittedName>
        <fullName evidence="8">Protein ETHYLENE INSENSITIVE 3</fullName>
    </submittedName>
</protein>
<dbReference type="FunFam" id="1.10.3180.10:FF:000002">
    <property type="entry name" value="Ethylene insensitive 3-like 1"/>
    <property type="match status" value="1"/>
</dbReference>
<dbReference type="Pfam" id="PF04873">
    <property type="entry name" value="EIN3_DNA-bd"/>
    <property type="match status" value="1"/>
</dbReference>
<dbReference type="GO" id="GO:0009873">
    <property type="term" value="P:ethylene-activated signaling pathway"/>
    <property type="evidence" value="ECO:0007669"/>
    <property type="project" value="UniProtKB-KW"/>
</dbReference>
<gene>
    <name evidence="8" type="ORF">L484_002490</name>
</gene>
<accession>W9RT48</accession>
<dbReference type="AlphaFoldDB" id="W9RT48"/>
<evidence type="ECO:0000256" key="4">
    <source>
        <dbReference type="ARBA" id="ARBA00023125"/>
    </source>
</evidence>
<comment type="similarity">
    <text evidence="2">Belongs to the EIN3 family.</text>
</comment>
<dbReference type="InterPro" id="IPR047091">
    <property type="entry name" value="EIN3-like_DNA-bd"/>
</dbReference>
<feature type="compositionally biased region" description="Basic and acidic residues" evidence="6">
    <location>
        <begin position="21"/>
        <end position="32"/>
    </location>
</feature>
<dbReference type="Proteomes" id="UP000030645">
    <property type="component" value="Unassembled WGS sequence"/>
</dbReference>
<sequence length="617" mass="69704">MGIFEELGFSGNFEFLSAPPREAEEALEHEPEATTVEEDYSDDEMDVDELERRMWRDRMLLRRLKEQNKGKQGADNARQRQSQEQARRKKMSRAQDGILKYMLKMMEVCKAQGFVYGIIPEKGKPVSGASDNLRAWWKEKVRFDRNGPAAIAKYQSDHSIPGQNEDCSTVASTPHTLQELQDTTLGSLLSALMQHCDPPQRRFPLEKGVAPPWWPNGSEEWWPQLGLPKDQGPPPYKKPHDLKKAWKVGVLTAVIKHMSPDIAKIRKLVRQSKCLQDKMTAKESATWLAIINQEEALARKLYPDRCPPVSAASSGSFVINDTSDYDVEGVNFEPNIEVEECKPRNVNLFNIGSVAPRDRLMMQPVVPPKIKGEILETNLDFVQKRKTLAEEPQVTLDQKIYNCEHPQCPYHDYRLGFLDRTSRNNHQMNCPYRCNSSQAFGMSGFQVNNDKPAVLSMPFSQPKPPPAPVTQTAQVGIAGLGLPEDGQKMISDLLSFYDINMPQRRKSLNPGNFTATEHHDPQQQNYQFQMDDGFYSQGSGVMGGNTNAPLQTNIPSHHAVFPSSDVQFDQCKAFDSSLDNNPTDNISDIRFGSPFNLAPAEYTVDSLPKQDVSLWYI</sequence>
<evidence type="ECO:0000256" key="6">
    <source>
        <dbReference type="SAM" id="MobiDB-lite"/>
    </source>
</evidence>
<dbReference type="KEGG" id="mnt:21386058"/>
<dbReference type="Gene3D" id="1.10.3180.10">
    <property type="entry name" value="DNA-binding domain of EIN3-like"/>
    <property type="match status" value="2"/>
</dbReference>
<feature type="region of interest" description="Disordered" evidence="6">
    <location>
        <begin position="65"/>
        <end position="91"/>
    </location>
</feature>
<feature type="compositionally biased region" description="Acidic residues" evidence="6">
    <location>
        <begin position="35"/>
        <end position="47"/>
    </location>
</feature>
<dbReference type="eggNOG" id="ENOG502QQSG">
    <property type="taxonomic scope" value="Eukaryota"/>
</dbReference>
<dbReference type="GO" id="GO:0003700">
    <property type="term" value="F:DNA-binding transcription factor activity"/>
    <property type="evidence" value="ECO:0007669"/>
    <property type="project" value="InterPro"/>
</dbReference>
<dbReference type="OrthoDB" id="2017676at2759"/>
<dbReference type="GO" id="GO:0005634">
    <property type="term" value="C:nucleus"/>
    <property type="evidence" value="ECO:0007669"/>
    <property type="project" value="UniProtKB-SubCell"/>
</dbReference>
<dbReference type="SUPFAM" id="SSF116768">
    <property type="entry name" value="DNA-binding domain of EIN3-like"/>
    <property type="match status" value="1"/>
</dbReference>
<dbReference type="STRING" id="981085.W9RT48"/>
<feature type="domain" description="Ethylene insensitive 3-like DNA-binding" evidence="7">
    <location>
        <begin position="48"/>
        <end position="295"/>
    </location>
</feature>
<dbReference type="InterPro" id="IPR023278">
    <property type="entry name" value="Ethylene_insens-like_DNA-bd"/>
</dbReference>
<evidence type="ECO:0000259" key="7">
    <source>
        <dbReference type="Pfam" id="PF04873"/>
    </source>
</evidence>
<evidence type="ECO:0000313" key="8">
    <source>
        <dbReference type="EMBL" id="EXC07787.1"/>
    </source>
</evidence>
<evidence type="ECO:0000256" key="5">
    <source>
        <dbReference type="ARBA" id="ARBA00023242"/>
    </source>
</evidence>
<dbReference type="PANTHER" id="PTHR33305:SF53">
    <property type="entry name" value="ETHYLENE INSENSITIVE 3-LIKE 1 PROTEIN"/>
    <property type="match status" value="1"/>
</dbReference>
<keyword evidence="4" id="KW-0238">DNA-binding</keyword>
<evidence type="ECO:0000313" key="9">
    <source>
        <dbReference type="Proteomes" id="UP000030645"/>
    </source>
</evidence>
<organism evidence="8 9">
    <name type="scientific">Morus notabilis</name>
    <dbReference type="NCBI Taxonomy" id="981085"/>
    <lineage>
        <taxon>Eukaryota</taxon>
        <taxon>Viridiplantae</taxon>
        <taxon>Streptophyta</taxon>
        <taxon>Embryophyta</taxon>
        <taxon>Tracheophyta</taxon>
        <taxon>Spermatophyta</taxon>
        <taxon>Magnoliopsida</taxon>
        <taxon>eudicotyledons</taxon>
        <taxon>Gunneridae</taxon>
        <taxon>Pentapetalae</taxon>
        <taxon>rosids</taxon>
        <taxon>fabids</taxon>
        <taxon>Rosales</taxon>
        <taxon>Moraceae</taxon>
        <taxon>Moreae</taxon>
        <taxon>Morus</taxon>
    </lineage>
</organism>
<dbReference type="FunFam" id="1.10.3180.10:FF:000001">
    <property type="entry name" value="Ethylene insensitive 3-like 1"/>
    <property type="match status" value="1"/>
</dbReference>
<evidence type="ECO:0000256" key="1">
    <source>
        <dbReference type="ARBA" id="ARBA00004123"/>
    </source>
</evidence>
<feature type="region of interest" description="Disordered" evidence="6">
    <location>
        <begin position="21"/>
        <end position="47"/>
    </location>
</feature>
<proteinExistence type="inferred from homology"/>
<comment type="subcellular location">
    <subcellularLocation>
        <location evidence="1">Nucleus</location>
    </subcellularLocation>
</comment>
<keyword evidence="5" id="KW-0539">Nucleus</keyword>
<dbReference type="PANTHER" id="PTHR33305">
    <property type="entry name" value="ETHYLENE INSENSITIVE 3-LIKE 2 PROTEIN"/>
    <property type="match status" value="1"/>
</dbReference>
<dbReference type="GO" id="GO:0000976">
    <property type="term" value="F:transcription cis-regulatory region binding"/>
    <property type="evidence" value="ECO:0007669"/>
    <property type="project" value="UniProtKB-ARBA"/>
</dbReference>
<evidence type="ECO:0000256" key="2">
    <source>
        <dbReference type="ARBA" id="ARBA00009416"/>
    </source>
</evidence>
<keyword evidence="9" id="KW-1185">Reference proteome</keyword>